<protein>
    <submittedName>
        <fullName evidence="2">Uncharacterized protein</fullName>
    </submittedName>
</protein>
<organism evidence="2 3">
    <name type="scientific">Caerostris extrusa</name>
    <name type="common">Bark spider</name>
    <name type="synonym">Caerostris bankana</name>
    <dbReference type="NCBI Taxonomy" id="172846"/>
    <lineage>
        <taxon>Eukaryota</taxon>
        <taxon>Metazoa</taxon>
        <taxon>Ecdysozoa</taxon>
        <taxon>Arthropoda</taxon>
        <taxon>Chelicerata</taxon>
        <taxon>Arachnida</taxon>
        <taxon>Araneae</taxon>
        <taxon>Araneomorphae</taxon>
        <taxon>Entelegynae</taxon>
        <taxon>Araneoidea</taxon>
        <taxon>Araneidae</taxon>
        <taxon>Caerostris</taxon>
    </lineage>
</organism>
<feature type="region of interest" description="Disordered" evidence="1">
    <location>
        <begin position="1"/>
        <end position="30"/>
    </location>
</feature>
<name>A0AAV4R9X4_CAEEX</name>
<comment type="caution">
    <text evidence="2">The sequence shown here is derived from an EMBL/GenBank/DDBJ whole genome shotgun (WGS) entry which is preliminary data.</text>
</comment>
<gene>
    <name evidence="2" type="ORF">CEXT_496601</name>
</gene>
<accession>A0AAV4R9X4</accession>
<keyword evidence="3" id="KW-1185">Reference proteome</keyword>
<dbReference type="Proteomes" id="UP001054945">
    <property type="component" value="Unassembled WGS sequence"/>
</dbReference>
<proteinExistence type="predicted"/>
<reference evidence="2 3" key="1">
    <citation type="submission" date="2021-06" db="EMBL/GenBank/DDBJ databases">
        <title>Caerostris extrusa draft genome.</title>
        <authorList>
            <person name="Kono N."/>
            <person name="Arakawa K."/>
        </authorList>
    </citation>
    <scope>NUCLEOTIDE SEQUENCE [LARGE SCALE GENOMIC DNA]</scope>
</reference>
<evidence type="ECO:0000313" key="2">
    <source>
        <dbReference type="EMBL" id="GIY17849.1"/>
    </source>
</evidence>
<feature type="non-terminal residue" evidence="2">
    <location>
        <position position="115"/>
    </location>
</feature>
<dbReference type="EMBL" id="BPLR01007556">
    <property type="protein sequence ID" value="GIY17849.1"/>
    <property type="molecule type" value="Genomic_DNA"/>
</dbReference>
<feature type="compositionally biased region" description="Polar residues" evidence="1">
    <location>
        <begin position="7"/>
        <end position="20"/>
    </location>
</feature>
<dbReference type="AlphaFoldDB" id="A0AAV4R9X4"/>
<sequence>MLKKISKQVNSNAPVAQQKVTPKPIPNIMDTRNQPLQRRVSTTHSYANVLTHKVRKQAPPAVGGVAAPLSESALALFKMLLVFMDDTSIDFDLLLDAVTNALPALESTQDCHMKA</sequence>
<evidence type="ECO:0000313" key="3">
    <source>
        <dbReference type="Proteomes" id="UP001054945"/>
    </source>
</evidence>
<evidence type="ECO:0000256" key="1">
    <source>
        <dbReference type="SAM" id="MobiDB-lite"/>
    </source>
</evidence>